<comment type="caution">
    <text evidence="3">The sequence shown here is derived from an EMBL/GenBank/DDBJ whole genome shotgun (WGS) entry which is preliminary data.</text>
</comment>
<dbReference type="InterPro" id="IPR015943">
    <property type="entry name" value="WD40/YVTN_repeat-like_dom_sf"/>
</dbReference>
<dbReference type="SMART" id="SM00564">
    <property type="entry name" value="PQQ"/>
    <property type="match status" value="3"/>
</dbReference>
<dbReference type="InterPro" id="IPR018391">
    <property type="entry name" value="PQQ_b-propeller_rpt"/>
</dbReference>
<dbReference type="OrthoDB" id="176612at2"/>
<name>B9XQ57_PEDPL</name>
<proteinExistence type="predicted"/>
<keyword evidence="1" id="KW-0732">Signal</keyword>
<dbReference type="STRING" id="320771.Cflav_PD1198"/>
<dbReference type="InterPro" id="IPR002372">
    <property type="entry name" value="PQQ_rpt_dom"/>
</dbReference>
<protein>
    <submittedName>
        <fullName evidence="3">Pyrrolo-quinoline quinone</fullName>
    </submittedName>
</protein>
<evidence type="ECO:0000256" key="1">
    <source>
        <dbReference type="SAM" id="SignalP"/>
    </source>
</evidence>
<reference evidence="3 4" key="1">
    <citation type="journal article" date="2011" name="J. Bacteriol.">
        <title>Genome sequence of 'Pedosphaera parvula' Ellin514, an aerobic Verrucomicrobial isolate from pasture soil.</title>
        <authorList>
            <person name="Kant R."/>
            <person name="van Passel M.W."/>
            <person name="Sangwan P."/>
            <person name="Palva A."/>
            <person name="Lucas S."/>
            <person name="Copeland A."/>
            <person name="Lapidus A."/>
            <person name="Glavina Del Rio T."/>
            <person name="Dalin E."/>
            <person name="Tice H."/>
            <person name="Bruce D."/>
            <person name="Goodwin L."/>
            <person name="Pitluck S."/>
            <person name="Chertkov O."/>
            <person name="Larimer F.W."/>
            <person name="Land M.L."/>
            <person name="Hauser L."/>
            <person name="Brettin T.S."/>
            <person name="Detter J.C."/>
            <person name="Han S."/>
            <person name="de Vos W.M."/>
            <person name="Janssen P.H."/>
            <person name="Smidt H."/>
        </authorList>
    </citation>
    <scope>NUCLEOTIDE SEQUENCE [LARGE SCALE GENOMIC DNA]</scope>
    <source>
        <strain evidence="3 4">Ellin514</strain>
    </source>
</reference>
<dbReference type="PANTHER" id="PTHR34512:SF30">
    <property type="entry name" value="OUTER MEMBRANE PROTEIN ASSEMBLY FACTOR BAMB"/>
    <property type="match status" value="1"/>
</dbReference>
<sequence length="539" mass="58681" precursor="true">MKTVNHKFLSTTLLTGVVGVSLLLPSAFAADWPRWGGSDPARNFYSPETGLPDHFDPGKLKSGTDDVDMKTTKNVKWVAKLGSQSYGNVVVANGKVLIGTNNENPRDPQHQGDRSILLCFDEKTGDFLWQLVVPKLASGKVNDWENLGLLSSPCVEGDRVYVVTSRCEVLCLNLNGQANGNQGPFTDEAQYVVGPGKPKAKIGPKDADIIWRYDMMDELGVFPHNASNCSILVLGDMIYVCTSNGQDWTHSNIPSPNSPSFIALNKKTGELMGEDDAHIGPHIFHGQWSSPSAGVVNGKQLVFFGGGDGFCYAFDAKPVKEGDTSYLKKAWWYDCNPPEHKADKDGKPYKYPAADGPSEVNATPVLYKNRIYVAVGQDPEHGEGVGNLTCIDATKTGDITKTGKIWSYDKIHRSLSTVSIDPKTGLLFVGDFSGFIHCLDAETGKLYWTHDMKAHMWGSTMVADGKLYAGDEDGDFIVMAASKEKKIISETNLGAPVYSTPVVANGSIYVASNTHLYSFHDESKADALKDQPAKVDIQK</sequence>
<evidence type="ECO:0000313" key="3">
    <source>
        <dbReference type="EMBL" id="EEF58061.1"/>
    </source>
</evidence>
<gene>
    <name evidence="3" type="ORF">Cflav_PD1198</name>
</gene>
<dbReference type="SUPFAM" id="SSF50998">
    <property type="entry name" value="Quinoprotein alcohol dehydrogenase-like"/>
    <property type="match status" value="2"/>
</dbReference>
<feature type="signal peptide" evidence="1">
    <location>
        <begin position="1"/>
        <end position="29"/>
    </location>
</feature>
<dbReference type="Proteomes" id="UP000003688">
    <property type="component" value="Unassembled WGS sequence"/>
</dbReference>
<accession>B9XQ57</accession>
<evidence type="ECO:0000259" key="2">
    <source>
        <dbReference type="Pfam" id="PF13360"/>
    </source>
</evidence>
<organism evidence="3 4">
    <name type="scientific">Pedosphaera parvula (strain Ellin514)</name>
    <dbReference type="NCBI Taxonomy" id="320771"/>
    <lineage>
        <taxon>Bacteria</taxon>
        <taxon>Pseudomonadati</taxon>
        <taxon>Verrucomicrobiota</taxon>
        <taxon>Pedosphaerae</taxon>
        <taxon>Pedosphaerales</taxon>
        <taxon>Pedosphaeraceae</taxon>
        <taxon>Pedosphaera</taxon>
    </lineage>
</organism>
<dbReference type="AlphaFoldDB" id="B9XQ57"/>
<dbReference type="Gene3D" id="2.130.10.10">
    <property type="entry name" value="YVTN repeat-like/Quinoprotein amine dehydrogenase"/>
    <property type="match status" value="2"/>
</dbReference>
<dbReference type="InterPro" id="IPR011047">
    <property type="entry name" value="Quinoprotein_ADH-like_sf"/>
</dbReference>
<dbReference type="EMBL" id="ABOX02000051">
    <property type="protein sequence ID" value="EEF58061.1"/>
    <property type="molecule type" value="Genomic_DNA"/>
</dbReference>
<evidence type="ECO:0000313" key="4">
    <source>
        <dbReference type="Proteomes" id="UP000003688"/>
    </source>
</evidence>
<dbReference type="PANTHER" id="PTHR34512">
    <property type="entry name" value="CELL SURFACE PROTEIN"/>
    <property type="match status" value="1"/>
</dbReference>
<feature type="chain" id="PRO_5002893364" evidence="1">
    <location>
        <begin position="30"/>
        <end position="539"/>
    </location>
</feature>
<dbReference type="RefSeq" id="WP_007417943.1">
    <property type="nucleotide sequence ID" value="NZ_ABOX02000051.1"/>
</dbReference>
<feature type="domain" description="Pyrrolo-quinoline quinone repeat" evidence="2">
    <location>
        <begin position="435"/>
        <end position="517"/>
    </location>
</feature>
<keyword evidence="4" id="KW-1185">Reference proteome</keyword>
<dbReference type="Pfam" id="PF13360">
    <property type="entry name" value="PQQ_2"/>
    <property type="match status" value="1"/>
</dbReference>